<feature type="compositionally biased region" description="Basic and acidic residues" evidence="2">
    <location>
        <begin position="140"/>
        <end position="152"/>
    </location>
</feature>
<evidence type="ECO:0008006" key="6">
    <source>
        <dbReference type="Google" id="ProtNLM"/>
    </source>
</evidence>
<keyword evidence="3" id="KW-0812">Transmembrane</keyword>
<sequence>MRPMTYQSFIASILTVKANESLKFQPYELLDHLKQVIGFDDEMHNSMVHEVDSSIVYAVEFTTINSPMQSFIVVVEKGKNELRIYRKVHTIILGNSGTFSVEVGDSPDRSITICPTEKNPEPTKNSSLEDLVKSDNNNLPEKKRSATDVGESSRKVSRTASFLRRFLKLQNSCHFDLSHDQLNIWQQRPLGGQFPGAIIKYRVVKKAPVADSSWMRNPDTIGELYELTKLLLEADAKFVANAREVNEYNGEISEFSRAILNNICVFYGFTSLLYHTIILTIFLQWDYSVPLNALAIPLAIRRLKECRMEDVVLHDQRVYEILCSDLSDVFRNSFEAFLKKTTPCCLFPILCSADNLLAFRNSLCVAIEMINCELWHYFPHISPASFVRESLELAIKERCRLWLPTAKENLLAALNSLLPIHKSCSMNYIALIESLNVAYFSVVFGVIEQPIVDEGQKIVTNLLRELDGHDSKSLEKFTEITMKLFCCFKELSQTASEFKVDAARFSQFEKWFIPVTIYWTYAWRAISRRCTLRALVEDMVGNSDDMVLPSAVNFLAVHKDLFEDYTQLQINSSEASLICVLKIISIFADNLVLYSNQILQAERSREEAKLSNRGSGVKHNRVMSAINSAEISRAANSIEHIRYFAEHNIRRLLNVNQLLERLSSEDAEKTAGFIQHCLSAAYKQCDICSFAIVEMFCQSHYDQIIKECLEAVCAAKRTNRKLHGDHWLQPLRVTSVGLSSFLLPRLAQHGRKRLVHIIETSLNSNFPKGQPPSYYRRIQEDCSQIHSVLLGNSFEPHLLPELNGKIYINSLLTEDLILQYYAQLADNIDVIRSTKHNFPFIKMKIGAARLTNRTVSIRIHIIGAYKVPTIGRNEVPSTTPSVFIHLELLPLHSFSPPEYFPKITPFHLRESTIIWNKAFEITLPEEKFFANGSVLCFNLVDKTHSSYYDLIGQTYLRLARISFVQCLSLRSLPRSITLPLTLPTAMQLKGVFEVLTDRSANDKLACELCSTERYVHNYHMLPLSQSHVKNSVKLREKVVGSVVHQLIRTVRGFRAIQR</sequence>
<evidence type="ECO:0000256" key="2">
    <source>
        <dbReference type="SAM" id="MobiDB-lite"/>
    </source>
</evidence>
<feature type="transmembrane region" description="Helical" evidence="3">
    <location>
        <begin position="264"/>
        <end position="285"/>
    </location>
</feature>
<evidence type="ECO:0000313" key="5">
    <source>
        <dbReference type="Proteomes" id="UP001608902"/>
    </source>
</evidence>
<dbReference type="AlphaFoldDB" id="A0ABD6EJB9"/>
<gene>
    <name evidence="4" type="ORF">AB6A40_003481</name>
</gene>
<dbReference type="PANTHER" id="PTHR45999:SF4">
    <property type="entry name" value="UNC-13-4A, ISOFORM B"/>
    <property type="match status" value="1"/>
</dbReference>
<keyword evidence="3" id="KW-1133">Transmembrane helix</keyword>
<reference evidence="4 5" key="1">
    <citation type="submission" date="2024-08" db="EMBL/GenBank/DDBJ databases">
        <title>Gnathostoma spinigerum genome.</title>
        <authorList>
            <person name="Gonzalez-Bertolin B."/>
            <person name="Monzon S."/>
            <person name="Zaballos A."/>
            <person name="Jimenez P."/>
            <person name="Dekumyoy P."/>
            <person name="Varona S."/>
            <person name="Cuesta I."/>
            <person name="Sumanam S."/>
            <person name="Adisakwattana P."/>
            <person name="Gasser R.B."/>
            <person name="Hernandez-Gonzalez A."/>
            <person name="Young N.D."/>
            <person name="Perteguer M.J."/>
        </authorList>
    </citation>
    <scope>NUCLEOTIDE SEQUENCE [LARGE SCALE GENOMIC DNA]</scope>
    <source>
        <strain evidence="4">AL3</strain>
        <tissue evidence="4">Liver</tissue>
    </source>
</reference>
<dbReference type="EMBL" id="JBGFUD010001798">
    <property type="protein sequence ID" value="MFH4976772.1"/>
    <property type="molecule type" value="Genomic_DNA"/>
</dbReference>
<accession>A0ABD6EJB9</accession>
<keyword evidence="5" id="KW-1185">Reference proteome</keyword>
<dbReference type="PANTHER" id="PTHR45999">
    <property type="entry name" value="UNC-13-4A, ISOFORM B"/>
    <property type="match status" value="1"/>
</dbReference>
<keyword evidence="1" id="KW-0268">Exocytosis</keyword>
<evidence type="ECO:0000256" key="1">
    <source>
        <dbReference type="ARBA" id="ARBA00022483"/>
    </source>
</evidence>
<feature type="region of interest" description="Disordered" evidence="2">
    <location>
        <begin position="110"/>
        <end position="152"/>
    </location>
</feature>
<dbReference type="InterPro" id="IPR052095">
    <property type="entry name" value="UNC-13_domain"/>
</dbReference>
<evidence type="ECO:0000313" key="4">
    <source>
        <dbReference type="EMBL" id="MFH4976772.1"/>
    </source>
</evidence>
<feature type="compositionally biased region" description="Polar residues" evidence="2">
    <location>
        <begin position="122"/>
        <end position="139"/>
    </location>
</feature>
<protein>
    <recommendedName>
        <fullName evidence="6">C2 DOCK-type domain-containing protein</fullName>
    </recommendedName>
</protein>
<dbReference type="GO" id="GO:0006887">
    <property type="term" value="P:exocytosis"/>
    <property type="evidence" value="ECO:0007669"/>
    <property type="project" value="UniProtKB-KW"/>
</dbReference>
<keyword evidence="3" id="KW-0472">Membrane</keyword>
<dbReference type="Proteomes" id="UP001608902">
    <property type="component" value="Unassembled WGS sequence"/>
</dbReference>
<dbReference type="SUPFAM" id="SSF49562">
    <property type="entry name" value="C2 domain (Calcium/lipid-binding domain, CaLB)"/>
    <property type="match status" value="1"/>
</dbReference>
<organism evidence="4 5">
    <name type="scientific">Gnathostoma spinigerum</name>
    <dbReference type="NCBI Taxonomy" id="75299"/>
    <lineage>
        <taxon>Eukaryota</taxon>
        <taxon>Metazoa</taxon>
        <taxon>Ecdysozoa</taxon>
        <taxon>Nematoda</taxon>
        <taxon>Chromadorea</taxon>
        <taxon>Rhabditida</taxon>
        <taxon>Spirurina</taxon>
        <taxon>Gnathostomatomorpha</taxon>
        <taxon>Gnathostomatoidea</taxon>
        <taxon>Gnathostomatidae</taxon>
        <taxon>Gnathostoma</taxon>
    </lineage>
</organism>
<dbReference type="InterPro" id="IPR035892">
    <property type="entry name" value="C2_domain_sf"/>
</dbReference>
<comment type="caution">
    <text evidence="4">The sequence shown here is derived from an EMBL/GenBank/DDBJ whole genome shotgun (WGS) entry which is preliminary data.</text>
</comment>
<proteinExistence type="predicted"/>
<evidence type="ECO:0000256" key="3">
    <source>
        <dbReference type="SAM" id="Phobius"/>
    </source>
</evidence>
<name>A0ABD6EJB9_9BILA</name>